<keyword evidence="2" id="KW-1185">Reference proteome</keyword>
<dbReference type="EMBL" id="MK552140">
    <property type="protein sequence ID" value="QBX06789.1"/>
    <property type="molecule type" value="Genomic_DNA"/>
</dbReference>
<protein>
    <submittedName>
        <fullName evidence="1">Uncharacterized protein</fullName>
    </submittedName>
</protein>
<name>A0A4D5ZDK9_9CAUD</name>
<gene>
    <name evidence="1" type="ORF">BcepSaruman_376</name>
</gene>
<organism evidence="1 2">
    <name type="scientific">Burkholderia phage BcepSaruman</name>
    <dbReference type="NCBI Taxonomy" id="2530032"/>
    <lineage>
        <taxon>Viruses</taxon>
        <taxon>Duplodnaviria</taxon>
        <taxon>Heunggongvirae</taxon>
        <taxon>Uroviricota</taxon>
        <taxon>Caudoviricetes</taxon>
        <taxon>Sarumanvirus</taxon>
        <taxon>Sarumanvirus bcepsaruman</taxon>
    </lineage>
</organism>
<reference evidence="1 2" key="1">
    <citation type="submission" date="2019-02" db="EMBL/GenBank/DDBJ databases">
        <title>Complete genome sequence of Burkholderia cenocepacia phage BcepSaruman.</title>
        <authorList>
            <person name="Park K."/>
            <person name="Liu M."/>
            <person name="Gill J."/>
        </authorList>
    </citation>
    <scope>NUCLEOTIDE SEQUENCE [LARGE SCALE GENOMIC DNA]</scope>
</reference>
<sequence length="93" mass="10761">MKVRKIAKRAPKFLTRHWNEEVVRIADALERDGEEALRAIQVSHVRLPGYEDVYTQGPFTIEFKPQHQPKIIEWINVSTLGEQVQKRVVGGVK</sequence>
<evidence type="ECO:0000313" key="2">
    <source>
        <dbReference type="Proteomes" id="UP000296455"/>
    </source>
</evidence>
<proteinExistence type="predicted"/>
<accession>A0A4D5ZDK9</accession>
<evidence type="ECO:0000313" key="1">
    <source>
        <dbReference type="EMBL" id="QBX06789.1"/>
    </source>
</evidence>
<dbReference type="Proteomes" id="UP000296455">
    <property type="component" value="Segment"/>
</dbReference>